<dbReference type="OrthoDB" id="1423337at2759"/>
<organism evidence="2 3">
    <name type="scientific">Trifolium subterraneum</name>
    <name type="common">Subterranean clover</name>
    <dbReference type="NCBI Taxonomy" id="3900"/>
    <lineage>
        <taxon>Eukaryota</taxon>
        <taxon>Viridiplantae</taxon>
        <taxon>Streptophyta</taxon>
        <taxon>Embryophyta</taxon>
        <taxon>Tracheophyta</taxon>
        <taxon>Spermatophyta</taxon>
        <taxon>Magnoliopsida</taxon>
        <taxon>eudicotyledons</taxon>
        <taxon>Gunneridae</taxon>
        <taxon>Pentapetalae</taxon>
        <taxon>rosids</taxon>
        <taxon>fabids</taxon>
        <taxon>Fabales</taxon>
        <taxon>Fabaceae</taxon>
        <taxon>Papilionoideae</taxon>
        <taxon>50 kb inversion clade</taxon>
        <taxon>NPAAA clade</taxon>
        <taxon>Hologalegina</taxon>
        <taxon>IRL clade</taxon>
        <taxon>Trifolieae</taxon>
        <taxon>Trifolium</taxon>
    </lineage>
</organism>
<evidence type="ECO:0000259" key="1">
    <source>
        <dbReference type="Pfam" id="PF13966"/>
    </source>
</evidence>
<keyword evidence="3" id="KW-1185">Reference proteome</keyword>
<accession>A0A2Z6MJW3</accession>
<dbReference type="InterPro" id="IPR026960">
    <property type="entry name" value="RVT-Znf"/>
</dbReference>
<dbReference type="Pfam" id="PF13966">
    <property type="entry name" value="zf-RVT"/>
    <property type="match status" value="1"/>
</dbReference>
<name>A0A2Z6MJW3_TRISU</name>
<dbReference type="EMBL" id="DF973473">
    <property type="protein sequence ID" value="GAU31951.1"/>
    <property type="molecule type" value="Genomic_DNA"/>
</dbReference>
<sequence length="138" mass="16359">MLNAFWWDIVKIRNLFIGSVVEKIIATPLISSAKEDKVVWEEERNGCYWVKSGYNLAMRCLTLSDRHHLADNWNDIWKAQSPHKARHLLWRLCRGCLPTRCRLTQRHVECELEGERIVDVEDDRCEEIEMAAQTLLHW</sequence>
<feature type="domain" description="Reverse transcriptase zinc-binding" evidence="1">
    <location>
        <begin position="63"/>
        <end position="110"/>
    </location>
</feature>
<evidence type="ECO:0000313" key="3">
    <source>
        <dbReference type="Proteomes" id="UP000242715"/>
    </source>
</evidence>
<gene>
    <name evidence="2" type="ORF">TSUD_288850</name>
</gene>
<dbReference type="AlphaFoldDB" id="A0A2Z6MJW3"/>
<protein>
    <recommendedName>
        <fullName evidence="1">Reverse transcriptase zinc-binding domain-containing protein</fullName>
    </recommendedName>
</protein>
<reference evidence="3" key="1">
    <citation type="journal article" date="2017" name="Front. Plant Sci.">
        <title>Climate Clever Clovers: New Paradigm to Reduce the Environmental Footprint of Ruminants by Breeding Low Methanogenic Forages Utilizing Haplotype Variation.</title>
        <authorList>
            <person name="Kaur P."/>
            <person name="Appels R."/>
            <person name="Bayer P.E."/>
            <person name="Keeble-Gagnere G."/>
            <person name="Wang J."/>
            <person name="Hirakawa H."/>
            <person name="Shirasawa K."/>
            <person name="Vercoe P."/>
            <person name="Stefanova K."/>
            <person name="Durmic Z."/>
            <person name="Nichols P."/>
            <person name="Revell C."/>
            <person name="Isobe S.N."/>
            <person name="Edwards D."/>
            <person name="Erskine W."/>
        </authorList>
    </citation>
    <scope>NUCLEOTIDE SEQUENCE [LARGE SCALE GENOMIC DNA]</scope>
    <source>
        <strain evidence="3">cv. Daliak</strain>
    </source>
</reference>
<proteinExistence type="predicted"/>
<dbReference type="Proteomes" id="UP000242715">
    <property type="component" value="Unassembled WGS sequence"/>
</dbReference>
<evidence type="ECO:0000313" key="2">
    <source>
        <dbReference type="EMBL" id="GAU31951.1"/>
    </source>
</evidence>